<proteinExistence type="predicted"/>
<name>A0A0A0D3U7_9PROT</name>
<evidence type="ECO:0000313" key="1">
    <source>
        <dbReference type="EMBL" id="KGM32779.1"/>
    </source>
</evidence>
<comment type="caution">
    <text evidence="1">The sequence shown here is derived from an EMBL/GenBank/DDBJ whole genome shotgun (WGS) entry which is preliminary data.</text>
</comment>
<sequence>MRLHFSCLMRQEGFESFCKRILATEAQLICSDSLSFHHIAAICEPACESGDIDLATEREVMH</sequence>
<gene>
    <name evidence="1" type="ORF">P409_19435</name>
</gene>
<dbReference type="Proteomes" id="UP000029995">
    <property type="component" value="Unassembled WGS sequence"/>
</dbReference>
<organism evidence="1 2">
    <name type="scientific">Inquilinus limosus MP06</name>
    <dbReference type="NCBI Taxonomy" id="1398085"/>
    <lineage>
        <taxon>Bacteria</taxon>
        <taxon>Pseudomonadati</taxon>
        <taxon>Pseudomonadota</taxon>
        <taxon>Alphaproteobacteria</taxon>
        <taxon>Rhodospirillales</taxon>
        <taxon>Rhodospirillaceae</taxon>
        <taxon>Inquilinus</taxon>
    </lineage>
</organism>
<dbReference type="AlphaFoldDB" id="A0A0A0D3U7"/>
<dbReference type="EMBL" id="JANX01000264">
    <property type="protein sequence ID" value="KGM32779.1"/>
    <property type="molecule type" value="Genomic_DNA"/>
</dbReference>
<protein>
    <submittedName>
        <fullName evidence="1">Uncharacterized protein</fullName>
    </submittedName>
</protein>
<evidence type="ECO:0000313" key="2">
    <source>
        <dbReference type="Proteomes" id="UP000029995"/>
    </source>
</evidence>
<accession>A0A0A0D3U7</accession>
<reference evidence="1 2" key="1">
    <citation type="submission" date="2014-01" db="EMBL/GenBank/DDBJ databases">
        <title>Genome sequence determination for a cystic fibrosis isolate, Inquilinus limosus.</title>
        <authorList>
            <person name="Pino M."/>
            <person name="Di Conza J."/>
            <person name="Gutkind G."/>
        </authorList>
    </citation>
    <scope>NUCLEOTIDE SEQUENCE [LARGE SCALE GENOMIC DNA]</scope>
    <source>
        <strain evidence="1 2">MP06</strain>
    </source>
</reference>